<sequence length="395" mass="42462">MPFTRARSQLPNNSVTVNSTPSRRFPGLTPHASSFSLLTSGLLILIALVAARRIVASRLRSLACRDRFSRKDYDQTPLARPSGFAPGNRVVLGDRKQRQVITWMAASDSTMEESRGVSSDDPAAVLRTQTPTTAGGELRRPGSPPAPESGLADGAGNEKSTMDGEGWPGTHADAVESNTSHTGGVEAVFKRPRSPRDVSMPRQFIYRPFPMPPPFTPPTFVDTSAHSGHYPTGMDPCPSEPSGYPTNIPPSLAHQHHEDPMASPSPSSGRRDLPSLPRRRSYTRSIPINIAIPATRELDQTEADVSYPSFAPASYPPRSPLMPPPPPGHHSGHAHAEDDSPRHINVHGEIISSVDENGVGWTRHTRIYGGGPCLACEAAGGGGFYGATVPPEHRR</sequence>
<keyword evidence="4" id="KW-1185">Reference proteome</keyword>
<gene>
    <name evidence="3" type="ORF">E0L32_011819</name>
</gene>
<feature type="region of interest" description="Disordered" evidence="1">
    <location>
        <begin position="217"/>
        <end position="281"/>
    </location>
</feature>
<dbReference type="GeneID" id="41979266"/>
<reference evidence="3 4" key="1">
    <citation type="submission" date="2019-06" db="EMBL/GenBank/DDBJ databases">
        <title>Draft genome sequence of the filamentous fungus Phialemoniopsis curvata isolated from diesel fuel.</title>
        <authorList>
            <person name="Varaljay V.A."/>
            <person name="Lyon W.J."/>
            <person name="Crouch A.L."/>
            <person name="Drake C.E."/>
            <person name="Hollomon J.M."/>
            <person name="Nadeau L.J."/>
            <person name="Nunn H.S."/>
            <person name="Stevenson B.S."/>
            <person name="Bojanowski C.L."/>
            <person name="Crookes-Goodson W.J."/>
        </authorList>
    </citation>
    <scope>NUCLEOTIDE SEQUENCE [LARGE SCALE GENOMIC DNA]</scope>
    <source>
        <strain evidence="3 4">D216</strain>
    </source>
</reference>
<evidence type="ECO:0000313" key="3">
    <source>
        <dbReference type="EMBL" id="TPX18095.1"/>
    </source>
</evidence>
<evidence type="ECO:0000256" key="1">
    <source>
        <dbReference type="SAM" id="MobiDB-lite"/>
    </source>
</evidence>
<proteinExistence type="predicted"/>
<organism evidence="3 4">
    <name type="scientific">Thyridium curvatum</name>
    <dbReference type="NCBI Taxonomy" id="1093900"/>
    <lineage>
        <taxon>Eukaryota</taxon>
        <taxon>Fungi</taxon>
        <taxon>Dikarya</taxon>
        <taxon>Ascomycota</taxon>
        <taxon>Pezizomycotina</taxon>
        <taxon>Sordariomycetes</taxon>
        <taxon>Sordariomycetidae</taxon>
        <taxon>Thyridiales</taxon>
        <taxon>Thyridiaceae</taxon>
        <taxon>Thyridium</taxon>
    </lineage>
</organism>
<dbReference type="InParanoid" id="A0A507B4N9"/>
<dbReference type="AlphaFoldDB" id="A0A507B4N9"/>
<dbReference type="EMBL" id="SKBQ01000120">
    <property type="protein sequence ID" value="TPX18095.1"/>
    <property type="molecule type" value="Genomic_DNA"/>
</dbReference>
<keyword evidence="2" id="KW-0472">Membrane</keyword>
<feature type="compositionally biased region" description="Pro residues" evidence="1">
    <location>
        <begin position="314"/>
        <end position="328"/>
    </location>
</feature>
<dbReference type="OrthoDB" id="5235700at2759"/>
<accession>A0A507B4N9</accession>
<feature type="transmembrane region" description="Helical" evidence="2">
    <location>
        <begin position="32"/>
        <end position="51"/>
    </location>
</feature>
<keyword evidence="2" id="KW-0812">Transmembrane</keyword>
<feature type="region of interest" description="Disordered" evidence="1">
    <location>
        <begin position="1"/>
        <end position="22"/>
    </location>
</feature>
<comment type="caution">
    <text evidence="3">The sequence shown here is derived from an EMBL/GenBank/DDBJ whole genome shotgun (WGS) entry which is preliminary data.</text>
</comment>
<evidence type="ECO:0000313" key="4">
    <source>
        <dbReference type="Proteomes" id="UP000319257"/>
    </source>
</evidence>
<keyword evidence="2" id="KW-1133">Transmembrane helix</keyword>
<evidence type="ECO:0000256" key="2">
    <source>
        <dbReference type="SAM" id="Phobius"/>
    </source>
</evidence>
<dbReference type="Proteomes" id="UP000319257">
    <property type="component" value="Unassembled WGS sequence"/>
</dbReference>
<feature type="region of interest" description="Disordered" evidence="1">
    <location>
        <begin position="129"/>
        <end position="196"/>
    </location>
</feature>
<name>A0A507B4N9_9PEZI</name>
<dbReference type="RefSeq" id="XP_030999806.1">
    <property type="nucleotide sequence ID" value="XM_031134590.1"/>
</dbReference>
<feature type="region of interest" description="Disordered" evidence="1">
    <location>
        <begin position="307"/>
        <end position="340"/>
    </location>
</feature>
<protein>
    <submittedName>
        <fullName evidence="3">Uncharacterized protein</fullName>
    </submittedName>
</protein>